<keyword evidence="2" id="KW-1185">Reference proteome</keyword>
<gene>
    <name evidence="1" type="primary">terL</name>
    <name evidence="1" type="ORF">H3H32_10690</name>
</gene>
<sequence length="492" mass="56203">MVDELNIKEWKFNRLNTQESLLNHTRYFFKELYGRKFVVNSHHEAVCELLDRVIKGEVTKVMINIAPRYGKTEIAVKNFISHGLALNPASKYIHLSYSDDLALDNSEGVKAIVEHEAYQALFPEVQIKKDSKAKKKWYTTAGGGVYATSTAGQVTGFGAGHVDKEEDEEEFLSELDSLLNQIGINTGFGGALVIDDPIKPEDADSEDRRNRINARYDSTIKNRVNSRRTPIILMGQRTHDNDLCGYLLKNEPGEWTVLSLPCIQEDSNGGQYALWPFKHKLSELITLRTQNPVVFERQMQQNPTPAEGFLYDRPFKTYEVIPVTVKKPIRKNYTDTADEGSDFLCSIDYIETDTAMYVTDILFTQASMETTETQTAKMVWGDEVDVCRVESNNGGKGFQRNVEKQVRLLGNLRMRFVWFHQGENKYARIFTNSNTVLNLIHFPKDWEARWPKFAQQVKTYMAVGKNAHDDAPDTLTGMVEFFGKDKSERVFL</sequence>
<protein>
    <submittedName>
        <fullName evidence="1">Phage terminase large subunit</fullName>
    </submittedName>
</protein>
<evidence type="ECO:0000313" key="2">
    <source>
        <dbReference type="Proteomes" id="UP000515369"/>
    </source>
</evidence>
<dbReference type="NCBIfam" id="TIGR01630">
    <property type="entry name" value="psiM2_ORF9"/>
    <property type="match status" value="1"/>
</dbReference>
<dbReference type="RefSeq" id="WP_182462655.1">
    <property type="nucleotide sequence ID" value="NZ_CP059732.1"/>
</dbReference>
<dbReference type="AlphaFoldDB" id="A0A7G5H2G7"/>
<name>A0A7G5H2G7_9BACT</name>
<evidence type="ECO:0000313" key="1">
    <source>
        <dbReference type="EMBL" id="QMW05309.1"/>
    </source>
</evidence>
<reference evidence="1 2" key="1">
    <citation type="submission" date="2020-07" db="EMBL/GenBank/DDBJ databases">
        <title>Spirosoma foliorum sp. nov., isolated from the leaves on the Nejang mountain Korea, Republic of.</title>
        <authorList>
            <person name="Ho H."/>
            <person name="Lee Y.-J."/>
            <person name="Nurcahyanto D.-A."/>
            <person name="Kim S.-G."/>
        </authorList>
    </citation>
    <scope>NUCLEOTIDE SEQUENCE [LARGE SCALE GENOMIC DNA]</scope>
    <source>
        <strain evidence="1 2">PL0136</strain>
    </source>
</reference>
<proteinExistence type="predicted"/>
<dbReference type="EMBL" id="CP059732">
    <property type="protein sequence ID" value="QMW05309.1"/>
    <property type="molecule type" value="Genomic_DNA"/>
</dbReference>
<accession>A0A7G5H2G7</accession>
<dbReference type="Proteomes" id="UP000515369">
    <property type="component" value="Chromosome"/>
</dbReference>
<organism evidence="1 2">
    <name type="scientific">Spirosoma foliorum</name>
    <dbReference type="NCBI Taxonomy" id="2710596"/>
    <lineage>
        <taxon>Bacteria</taxon>
        <taxon>Pseudomonadati</taxon>
        <taxon>Bacteroidota</taxon>
        <taxon>Cytophagia</taxon>
        <taxon>Cytophagales</taxon>
        <taxon>Cytophagaceae</taxon>
        <taxon>Spirosoma</taxon>
    </lineage>
</organism>
<dbReference type="InterPro" id="IPR006517">
    <property type="entry name" value="Phage_terminase_lsu-like_C"/>
</dbReference>
<dbReference type="KEGG" id="sfol:H3H32_10690"/>